<organism evidence="3 4">
    <name type="scientific">Lepraria neglecta</name>
    <dbReference type="NCBI Taxonomy" id="209136"/>
    <lineage>
        <taxon>Eukaryota</taxon>
        <taxon>Fungi</taxon>
        <taxon>Dikarya</taxon>
        <taxon>Ascomycota</taxon>
        <taxon>Pezizomycotina</taxon>
        <taxon>Lecanoromycetes</taxon>
        <taxon>OSLEUM clade</taxon>
        <taxon>Lecanoromycetidae</taxon>
        <taxon>Lecanorales</taxon>
        <taxon>Lecanorineae</taxon>
        <taxon>Stereocaulaceae</taxon>
        <taxon>Lepraria</taxon>
    </lineage>
</organism>
<dbReference type="PANTHER" id="PTHR37017">
    <property type="entry name" value="AB HYDROLASE-1 DOMAIN-CONTAINING PROTEIN-RELATED"/>
    <property type="match status" value="1"/>
</dbReference>
<dbReference type="Proteomes" id="UP001276659">
    <property type="component" value="Unassembled WGS sequence"/>
</dbReference>
<comment type="caution">
    <text evidence="3">The sequence shown here is derived from an EMBL/GenBank/DDBJ whole genome shotgun (WGS) entry which is preliminary data.</text>
</comment>
<feature type="region of interest" description="Disordered" evidence="1">
    <location>
        <begin position="142"/>
        <end position="182"/>
    </location>
</feature>
<feature type="domain" description="AB hydrolase-1" evidence="2">
    <location>
        <begin position="9"/>
        <end position="124"/>
    </location>
</feature>
<protein>
    <recommendedName>
        <fullName evidence="2">AB hydrolase-1 domain-containing protein</fullName>
    </recommendedName>
</protein>
<name>A0AAD9ZDC4_9LECA</name>
<accession>A0AAD9ZDC4</accession>
<evidence type="ECO:0000313" key="4">
    <source>
        <dbReference type="Proteomes" id="UP001276659"/>
    </source>
</evidence>
<reference evidence="3" key="1">
    <citation type="submission" date="2022-11" db="EMBL/GenBank/DDBJ databases">
        <title>Chromosomal genome sequence assembly and mating type (MAT) locus characterization of the leprose asexual lichenized fungus Lepraria neglecta (Nyl.) Erichsen.</title>
        <authorList>
            <person name="Allen J.L."/>
            <person name="Pfeffer B."/>
        </authorList>
    </citation>
    <scope>NUCLEOTIDE SEQUENCE</scope>
    <source>
        <strain evidence="3">Allen 5258</strain>
    </source>
</reference>
<dbReference type="PANTHER" id="PTHR37017:SF13">
    <property type="entry name" value="AB HYDROLASE-1 DOMAIN-CONTAINING PROTEIN"/>
    <property type="match status" value="1"/>
</dbReference>
<dbReference type="EMBL" id="JASNWA010000004">
    <property type="protein sequence ID" value="KAK3175970.1"/>
    <property type="molecule type" value="Genomic_DNA"/>
</dbReference>
<dbReference type="AlphaFoldDB" id="A0AAD9ZDC4"/>
<evidence type="ECO:0000256" key="1">
    <source>
        <dbReference type="SAM" id="MobiDB-lite"/>
    </source>
</evidence>
<proteinExistence type="predicted"/>
<evidence type="ECO:0000313" key="3">
    <source>
        <dbReference type="EMBL" id="KAK3175970.1"/>
    </source>
</evidence>
<evidence type="ECO:0000259" key="2">
    <source>
        <dbReference type="Pfam" id="PF12697"/>
    </source>
</evidence>
<dbReference type="Gene3D" id="3.40.50.1820">
    <property type="entry name" value="alpha/beta hydrolase"/>
    <property type="match status" value="1"/>
</dbReference>
<feature type="compositionally biased region" description="Low complexity" evidence="1">
    <location>
        <begin position="164"/>
        <end position="173"/>
    </location>
</feature>
<feature type="compositionally biased region" description="Polar residues" evidence="1">
    <location>
        <begin position="142"/>
        <end position="154"/>
    </location>
</feature>
<sequence length="182" mass="19300">MKTDSKPTVLIVPGACHGSVHMGPLIEHLSSHGYSSIALDLPTAGVPDKDLYDDIAFITSHLEELVSQQGKEVIVIVHSYGGIPGSSAARPFVKKERARNGKEGGVIGVLYISSWAMPAGKTVMDAAEGMDVDWMKTDVPTQTSTYTSSLNSHRAQPPPPQTPPTSSTTTSLRPPQPSTPPT</sequence>
<gene>
    <name evidence="3" type="ORF">OEA41_007292</name>
</gene>
<keyword evidence="4" id="KW-1185">Reference proteome</keyword>
<dbReference type="Pfam" id="PF12697">
    <property type="entry name" value="Abhydrolase_6"/>
    <property type="match status" value="1"/>
</dbReference>
<dbReference type="InterPro" id="IPR000073">
    <property type="entry name" value="AB_hydrolase_1"/>
</dbReference>
<dbReference type="InterPro" id="IPR029058">
    <property type="entry name" value="AB_hydrolase_fold"/>
</dbReference>
<dbReference type="InterPro" id="IPR052897">
    <property type="entry name" value="Sec-Metab_Biosynth_Hydrolase"/>
</dbReference>
<dbReference type="SUPFAM" id="SSF53474">
    <property type="entry name" value="alpha/beta-Hydrolases"/>
    <property type="match status" value="1"/>
</dbReference>